<dbReference type="SUPFAM" id="SSF55961">
    <property type="entry name" value="Bet v1-like"/>
    <property type="match status" value="5"/>
</dbReference>
<feature type="compositionally biased region" description="Basic and acidic residues" evidence="5">
    <location>
        <begin position="861"/>
        <end position="872"/>
    </location>
</feature>
<dbReference type="GO" id="GO:0010427">
    <property type="term" value="F:abscisic acid binding"/>
    <property type="evidence" value="ECO:0007669"/>
    <property type="project" value="InterPro"/>
</dbReference>
<dbReference type="PANTHER" id="PTHR31213">
    <property type="entry name" value="OS08G0374000 PROTEIN-RELATED"/>
    <property type="match status" value="1"/>
</dbReference>
<keyword evidence="4" id="KW-0568">Pathogenesis-related protein</keyword>
<reference evidence="7" key="1">
    <citation type="submission" date="2018-05" db="EMBL/GenBank/DDBJ databases">
        <title>Draft genome of Mucuna pruriens seed.</title>
        <authorList>
            <person name="Nnadi N.E."/>
            <person name="Vos R."/>
            <person name="Hasami M.H."/>
            <person name="Devisetty U.K."/>
            <person name="Aguiy J.C."/>
        </authorList>
    </citation>
    <scope>NUCLEOTIDE SEQUENCE [LARGE SCALE GENOMIC DNA]</scope>
    <source>
        <strain evidence="7">JCA_2017</strain>
    </source>
</reference>
<dbReference type="GO" id="GO:0046872">
    <property type="term" value="F:metal ion binding"/>
    <property type="evidence" value="ECO:0007669"/>
    <property type="project" value="UniProtKB-KW"/>
</dbReference>
<dbReference type="CDD" id="cd07816">
    <property type="entry name" value="Bet_v1-like"/>
    <property type="match status" value="5"/>
</dbReference>
<dbReference type="InterPro" id="IPR006121">
    <property type="entry name" value="HMA_dom"/>
</dbReference>
<evidence type="ECO:0000313" key="8">
    <source>
        <dbReference type="Proteomes" id="UP000257109"/>
    </source>
</evidence>
<comment type="caution">
    <text evidence="7">The sequence shown here is derived from an EMBL/GenBank/DDBJ whole genome shotgun (WGS) entry which is preliminary data.</text>
</comment>
<dbReference type="InterPro" id="IPR017969">
    <property type="entry name" value="Heavy-metal-associated_CS"/>
</dbReference>
<evidence type="ECO:0000256" key="1">
    <source>
        <dbReference type="ARBA" id="ARBA00009744"/>
    </source>
</evidence>
<dbReference type="OrthoDB" id="1919822at2759"/>
<dbReference type="GO" id="GO:0005634">
    <property type="term" value="C:nucleus"/>
    <property type="evidence" value="ECO:0007669"/>
    <property type="project" value="TreeGrafter"/>
</dbReference>
<keyword evidence="2" id="KW-0479">Metal-binding</keyword>
<evidence type="ECO:0000256" key="3">
    <source>
        <dbReference type="ARBA" id="ARBA00022821"/>
    </source>
</evidence>
<sequence>MGVFAYDDEHTSTLPPAKLYKALVKDSDNIVPKVIDAFQSVEIVEGNGGPGTVKKLTVLEGGESRYVLHKIDAIDETNLVYDYSFVGGTGLHETLEKVTFQSKVVAGADGGSVVKVTVKYYTKGDAPLSDAVREESKAKGTGLFRAVEGYKIMGVVTTESEQVSVVAPARLYKAIVLDYSNVFPKALPNFVKSAEIIQGDGGPGTIKKFTLFEGYVKHKVDVVDVDNYVYHYTIVEGSVVSEALEKVSYEYKLVGRPDGGCIIKSTRKYYTKGDAQLTQEFLKANHEMSAGFTKAPHLVVHFKLLSIMEVLTSTEEFTSTVQAGRLFKALILDASNLIPKLMPAIKNVQLVEGNGGPGSIQEIIIAEGQLPHFTLVQTEMTNKEIIGNGFNAGDHMKRLKHRIEEIDQENLTYSYAVIEGDGALEKVDSISHEIKFEATENGGCKTKNVSKYHPKAGVDVKEEDFKAAKEEGLALLKALVVDAPNLIPKLLPHAVKSIELIQGDGGAGSIKQLNIVEGIQVKSVKNRIDEINEDTLTYKYTVIEGEALKDKFASIAHEIKFEAAADGGSISKVTSKYYLKGDVEVNEEDVKASKEKVLGIYKVVETYLLQNPDALITDSRLLLPKLLPQFIKEVNVIQGDGGVGTIEQVNFAEGSPFKYVKNRIDEVDNNNLVCKYTMIEGGPLGDKLESIAYEVKFEATSDGGCLCQMTSKYNVIGGFEVKEEEIKEGRETSLGVCKVVEAYLLENPQKPLVTEINVRMNCNGCVQKIKKALSGINGIYNLYIDFPQQKVTIIGWTDPEKIVKAIKKTRKMATICNIEPIESQSQPEEPSSQPTEPELPEENAQAPEATQPLETPPTQARPHEEPPKDTHTPPEATPSPTHAENNLNQYSPRTKDVGEVHVIHHNPPNFGNRFGSGHNYVGQWEDRIRYHNSPAFLQEPPQPVYVTHSYNTYRPSPYVTEYECLRSPPRLTHYNRMEHYSGDYQNGNGNITSMFSDENPNACTIV</sequence>
<dbReference type="InterPro" id="IPR000916">
    <property type="entry name" value="Bet_v_I/MLP"/>
</dbReference>
<dbReference type="GO" id="GO:0038023">
    <property type="term" value="F:signaling receptor activity"/>
    <property type="evidence" value="ECO:0007669"/>
    <property type="project" value="InterPro"/>
</dbReference>
<dbReference type="GO" id="GO:0004864">
    <property type="term" value="F:protein phosphatase inhibitor activity"/>
    <property type="evidence" value="ECO:0007669"/>
    <property type="project" value="InterPro"/>
</dbReference>
<dbReference type="Gene3D" id="3.30.530.20">
    <property type="match status" value="5"/>
</dbReference>
<dbReference type="SMART" id="SM01037">
    <property type="entry name" value="Bet_v_1"/>
    <property type="match status" value="1"/>
</dbReference>
<dbReference type="GO" id="GO:0005737">
    <property type="term" value="C:cytoplasm"/>
    <property type="evidence" value="ECO:0007669"/>
    <property type="project" value="TreeGrafter"/>
</dbReference>
<dbReference type="Pfam" id="PF00407">
    <property type="entry name" value="Bet_v_1"/>
    <property type="match status" value="5"/>
</dbReference>
<dbReference type="InterPro" id="IPR023393">
    <property type="entry name" value="START-like_dom_sf"/>
</dbReference>
<proteinExistence type="inferred from homology"/>
<protein>
    <recommendedName>
        <fullName evidence="6">HMA domain-containing protein</fullName>
    </recommendedName>
</protein>
<feature type="compositionally biased region" description="Low complexity" evidence="5">
    <location>
        <begin position="819"/>
        <end position="836"/>
    </location>
</feature>
<dbReference type="GO" id="GO:0009738">
    <property type="term" value="P:abscisic acid-activated signaling pathway"/>
    <property type="evidence" value="ECO:0007669"/>
    <property type="project" value="InterPro"/>
</dbReference>
<evidence type="ECO:0000259" key="6">
    <source>
        <dbReference type="PROSITE" id="PS50846"/>
    </source>
</evidence>
<keyword evidence="3" id="KW-0611">Plant defense</keyword>
<dbReference type="CDD" id="cd00371">
    <property type="entry name" value="HMA"/>
    <property type="match status" value="1"/>
</dbReference>
<organism evidence="7 8">
    <name type="scientific">Mucuna pruriens</name>
    <name type="common">Velvet bean</name>
    <name type="synonym">Dolichos pruriens</name>
    <dbReference type="NCBI Taxonomy" id="157652"/>
    <lineage>
        <taxon>Eukaryota</taxon>
        <taxon>Viridiplantae</taxon>
        <taxon>Streptophyta</taxon>
        <taxon>Embryophyta</taxon>
        <taxon>Tracheophyta</taxon>
        <taxon>Spermatophyta</taxon>
        <taxon>Magnoliopsida</taxon>
        <taxon>eudicotyledons</taxon>
        <taxon>Gunneridae</taxon>
        <taxon>Pentapetalae</taxon>
        <taxon>rosids</taxon>
        <taxon>fabids</taxon>
        <taxon>Fabales</taxon>
        <taxon>Fabaceae</taxon>
        <taxon>Papilionoideae</taxon>
        <taxon>50 kb inversion clade</taxon>
        <taxon>NPAAA clade</taxon>
        <taxon>indigoferoid/millettioid clade</taxon>
        <taxon>Phaseoleae</taxon>
        <taxon>Mucuna</taxon>
    </lineage>
</organism>
<comment type="similarity">
    <text evidence="1">Belongs to the BetVI family.</text>
</comment>
<dbReference type="InterPro" id="IPR050279">
    <property type="entry name" value="Plant_def-hormone_signal"/>
</dbReference>
<feature type="domain" description="HMA" evidence="6">
    <location>
        <begin position="751"/>
        <end position="814"/>
    </location>
</feature>
<dbReference type="PRINTS" id="PR00634">
    <property type="entry name" value="BETALLERGEN"/>
</dbReference>
<dbReference type="AlphaFoldDB" id="A0A371G2I0"/>
<dbReference type="Gene3D" id="3.30.70.100">
    <property type="match status" value="1"/>
</dbReference>
<dbReference type="Pfam" id="PF00403">
    <property type="entry name" value="HMA"/>
    <property type="match status" value="1"/>
</dbReference>
<evidence type="ECO:0000256" key="2">
    <source>
        <dbReference type="ARBA" id="ARBA00022723"/>
    </source>
</evidence>
<keyword evidence="8" id="KW-1185">Reference proteome</keyword>
<gene>
    <name evidence="7" type="ORF">CR513_34167</name>
</gene>
<dbReference type="InterPro" id="IPR024949">
    <property type="entry name" value="Bet_v_I_allergen"/>
</dbReference>
<dbReference type="STRING" id="157652.A0A371G2I0"/>
<name>A0A371G2I0_MUCPR</name>
<dbReference type="PANTHER" id="PTHR31213:SF192">
    <property type="entry name" value="MAJOR ALLERGEN PRU AR 1-LIKE"/>
    <property type="match status" value="1"/>
</dbReference>
<evidence type="ECO:0000256" key="4">
    <source>
        <dbReference type="ARBA" id="ARBA00023265"/>
    </source>
</evidence>
<dbReference type="EMBL" id="QJKJ01006963">
    <property type="protein sequence ID" value="RDX84738.1"/>
    <property type="molecule type" value="Genomic_DNA"/>
</dbReference>
<feature type="non-terminal residue" evidence="7">
    <location>
        <position position="1"/>
    </location>
</feature>
<dbReference type="Proteomes" id="UP000257109">
    <property type="component" value="Unassembled WGS sequence"/>
</dbReference>
<feature type="region of interest" description="Disordered" evidence="5">
    <location>
        <begin position="818"/>
        <end position="891"/>
    </location>
</feature>
<dbReference type="GO" id="GO:0006952">
    <property type="term" value="P:defense response"/>
    <property type="evidence" value="ECO:0007669"/>
    <property type="project" value="UniProtKB-KW"/>
</dbReference>
<dbReference type="PROSITE" id="PS50846">
    <property type="entry name" value="HMA_2"/>
    <property type="match status" value="1"/>
</dbReference>
<evidence type="ECO:0000313" key="7">
    <source>
        <dbReference type="EMBL" id="RDX84738.1"/>
    </source>
</evidence>
<feature type="compositionally biased region" description="Polar residues" evidence="5">
    <location>
        <begin position="878"/>
        <end position="891"/>
    </location>
</feature>
<dbReference type="InterPro" id="IPR036163">
    <property type="entry name" value="HMA_dom_sf"/>
</dbReference>
<dbReference type="FunFam" id="3.30.530.20:FF:000007">
    <property type="entry name" value="Major pollen allergen Bet v 1-A"/>
    <property type="match status" value="5"/>
</dbReference>
<accession>A0A371G2I0</accession>
<dbReference type="PROSITE" id="PS00451">
    <property type="entry name" value="PATHOGENESIS_BETVI"/>
    <property type="match status" value="2"/>
</dbReference>
<dbReference type="PROSITE" id="PS01047">
    <property type="entry name" value="HMA_1"/>
    <property type="match status" value="1"/>
</dbReference>
<dbReference type="SUPFAM" id="SSF55008">
    <property type="entry name" value="HMA, heavy metal-associated domain"/>
    <property type="match status" value="1"/>
</dbReference>
<evidence type="ECO:0000256" key="5">
    <source>
        <dbReference type="SAM" id="MobiDB-lite"/>
    </source>
</evidence>